<accession>A0A372ISJ0</accession>
<dbReference type="PROSITE" id="PS51352">
    <property type="entry name" value="THIOREDOXIN_2"/>
    <property type="match status" value="1"/>
</dbReference>
<dbReference type="Proteomes" id="UP000264702">
    <property type="component" value="Unassembled WGS sequence"/>
</dbReference>
<comment type="subcellular location">
    <subcellularLocation>
        <location evidence="1">Cell envelope</location>
    </subcellularLocation>
</comment>
<feature type="domain" description="Thioredoxin" evidence="4">
    <location>
        <begin position="44"/>
        <end position="180"/>
    </location>
</feature>
<evidence type="ECO:0000259" key="4">
    <source>
        <dbReference type="PROSITE" id="PS51352"/>
    </source>
</evidence>
<dbReference type="EMBL" id="QVQT01000002">
    <property type="protein sequence ID" value="RFU17741.1"/>
    <property type="molecule type" value="Genomic_DNA"/>
</dbReference>
<name>A0A372ISJ0_9BACT</name>
<evidence type="ECO:0000313" key="6">
    <source>
        <dbReference type="Proteomes" id="UP000264702"/>
    </source>
</evidence>
<dbReference type="OrthoDB" id="25753at2"/>
<keyword evidence="6" id="KW-1185">Reference proteome</keyword>
<dbReference type="GO" id="GO:0016491">
    <property type="term" value="F:oxidoreductase activity"/>
    <property type="evidence" value="ECO:0007669"/>
    <property type="project" value="InterPro"/>
</dbReference>
<protein>
    <submittedName>
        <fullName evidence="5">TlpA family protein disulfide reductase</fullName>
    </submittedName>
</protein>
<sequence>MLSTRLPAGATCAARRIAKTASCALSLALLFAAASGCNRGDHPIQVGEAAPAFTIHDGSQNVSLSQYRGKTVVLNFWASWCPPCLEEFPSLMQLQRQMPGIVVLAVSFDQDADAYRQYLADNHIDNLVTALDLSQKSNLAYGTTRPPETYIIDAHGVIRRKFIGPQDWTSPEIVNYLQRL</sequence>
<dbReference type="PROSITE" id="PS00194">
    <property type="entry name" value="THIOREDOXIN_1"/>
    <property type="match status" value="1"/>
</dbReference>
<dbReference type="InterPro" id="IPR036249">
    <property type="entry name" value="Thioredoxin-like_sf"/>
</dbReference>
<gene>
    <name evidence="5" type="ORF">D0Y96_06360</name>
</gene>
<evidence type="ECO:0000313" key="5">
    <source>
        <dbReference type="EMBL" id="RFU17741.1"/>
    </source>
</evidence>
<keyword evidence="2" id="KW-0201">Cytochrome c-type biogenesis</keyword>
<dbReference type="Gene3D" id="3.40.30.10">
    <property type="entry name" value="Glutaredoxin"/>
    <property type="match status" value="1"/>
</dbReference>
<dbReference type="InterPro" id="IPR013766">
    <property type="entry name" value="Thioredoxin_domain"/>
</dbReference>
<keyword evidence="3" id="KW-0676">Redox-active center</keyword>
<evidence type="ECO:0000256" key="3">
    <source>
        <dbReference type="ARBA" id="ARBA00023284"/>
    </source>
</evidence>
<evidence type="ECO:0000256" key="1">
    <source>
        <dbReference type="ARBA" id="ARBA00004196"/>
    </source>
</evidence>
<dbReference type="InterPro" id="IPR017937">
    <property type="entry name" value="Thioredoxin_CS"/>
</dbReference>
<dbReference type="GO" id="GO:0030313">
    <property type="term" value="C:cell envelope"/>
    <property type="evidence" value="ECO:0007669"/>
    <property type="project" value="UniProtKB-SubCell"/>
</dbReference>
<dbReference type="RefSeq" id="WP_117298489.1">
    <property type="nucleotide sequence ID" value="NZ_QVQT02000002.1"/>
</dbReference>
<comment type="caution">
    <text evidence="5">The sequence shown here is derived from an EMBL/GenBank/DDBJ whole genome shotgun (WGS) entry which is preliminary data.</text>
</comment>
<reference evidence="5 6" key="1">
    <citation type="submission" date="2018-08" db="EMBL/GenBank/DDBJ databases">
        <title>Acidipila sp. 4G-K13, an acidobacterium isolated from forest soil.</title>
        <authorList>
            <person name="Gao Z.-H."/>
            <person name="Qiu L.-H."/>
        </authorList>
    </citation>
    <scope>NUCLEOTIDE SEQUENCE [LARGE SCALE GENOMIC DNA]</scope>
    <source>
        <strain evidence="5 6">4G-K13</strain>
    </source>
</reference>
<dbReference type="InterPro" id="IPR050553">
    <property type="entry name" value="Thioredoxin_ResA/DsbE_sf"/>
</dbReference>
<dbReference type="PANTHER" id="PTHR42852">
    <property type="entry name" value="THIOL:DISULFIDE INTERCHANGE PROTEIN DSBE"/>
    <property type="match status" value="1"/>
</dbReference>
<evidence type="ECO:0000256" key="2">
    <source>
        <dbReference type="ARBA" id="ARBA00022748"/>
    </source>
</evidence>
<dbReference type="CDD" id="cd02966">
    <property type="entry name" value="TlpA_like_family"/>
    <property type="match status" value="1"/>
</dbReference>
<dbReference type="Pfam" id="PF08534">
    <property type="entry name" value="Redoxin"/>
    <property type="match status" value="1"/>
</dbReference>
<dbReference type="PANTHER" id="PTHR42852:SF13">
    <property type="entry name" value="PROTEIN DIPZ"/>
    <property type="match status" value="1"/>
</dbReference>
<organism evidence="5 6">
    <name type="scientific">Paracidobacterium acidisoli</name>
    <dbReference type="NCBI Taxonomy" id="2303751"/>
    <lineage>
        <taxon>Bacteria</taxon>
        <taxon>Pseudomonadati</taxon>
        <taxon>Acidobacteriota</taxon>
        <taxon>Terriglobia</taxon>
        <taxon>Terriglobales</taxon>
        <taxon>Acidobacteriaceae</taxon>
        <taxon>Paracidobacterium</taxon>
    </lineage>
</organism>
<dbReference type="GO" id="GO:0017004">
    <property type="term" value="P:cytochrome complex assembly"/>
    <property type="evidence" value="ECO:0007669"/>
    <property type="project" value="UniProtKB-KW"/>
</dbReference>
<proteinExistence type="predicted"/>
<dbReference type="SUPFAM" id="SSF52833">
    <property type="entry name" value="Thioredoxin-like"/>
    <property type="match status" value="1"/>
</dbReference>
<dbReference type="InterPro" id="IPR013740">
    <property type="entry name" value="Redoxin"/>
</dbReference>
<dbReference type="AlphaFoldDB" id="A0A372ISJ0"/>